<protein>
    <submittedName>
        <fullName evidence="2">VWA domain containing CoxE-like protein</fullName>
    </submittedName>
</protein>
<gene>
    <name evidence="2" type="ORF">CKALI_05675</name>
</gene>
<dbReference type="PANTHER" id="PTHR30634">
    <property type="entry name" value="OUTER MEMBRANE LOLAB LIPOPROTEIN INSERTION APPARATUS"/>
    <property type="match status" value="1"/>
</dbReference>
<organism evidence="2 3">
    <name type="scientific">Corynebacterium kalinowskii</name>
    <dbReference type="NCBI Taxonomy" id="2675216"/>
    <lineage>
        <taxon>Bacteria</taxon>
        <taxon>Bacillati</taxon>
        <taxon>Actinomycetota</taxon>
        <taxon>Actinomycetes</taxon>
        <taxon>Mycobacteriales</taxon>
        <taxon>Corynebacteriaceae</taxon>
        <taxon>Corynebacterium</taxon>
    </lineage>
</organism>
<accession>A0A6B8VSN4</accession>
<keyword evidence="3" id="KW-1185">Reference proteome</keyword>
<dbReference type="Gene3D" id="3.40.50.410">
    <property type="entry name" value="von Willebrand factor, type A domain"/>
    <property type="match status" value="1"/>
</dbReference>
<feature type="compositionally biased region" description="Basic and acidic residues" evidence="1">
    <location>
        <begin position="142"/>
        <end position="154"/>
    </location>
</feature>
<evidence type="ECO:0000256" key="1">
    <source>
        <dbReference type="SAM" id="MobiDB-lite"/>
    </source>
</evidence>
<sequence>MTDERTTRWRLILGEGSEVLGEVDGIAARQLEALDFLYSRETTGGIGGIAPSALTIPTWINEIKELFPTEVCERIQSDAFERYGLAEMVTDPEILRTIQPSEALLHAILNTKHLMNEEVLDLARDIVRVVINEMMEKLRSEMRESLTGRKDPQRRSRRKVANNFDPKATIRANLKNYSPELGRLIISDPLFSSRSRRYWERWRIVVAVDQSGSMMGSVIHAAVCAAIFAGMPSLDTRLLAFDTEVVDLSSHIIDPVEALLQVQLGGGTSIYRALEYAESLIETPNKTMIVLISDLFEGAGGWRMEQAVRRMVESGAKVMILGALDQSGAGNYDIMAARTLASLGAEVGVMTPLELADWVAEVMA</sequence>
<dbReference type="AlphaFoldDB" id="A0A6B8VSN4"/>
<dbReference type="Pfam" id="PF05762">
    <property type="entry name" value="VWA_CoxE"/>
    <property type="match status" value="1"/>
</dbReference>
<dbReference type="RefSeq" id="WP_156192366.1">
    <property type="nucleotide sequence ID" value="NZ_CP046452.1"/>
</dbReference>
<evidence type="ECO:0000313" key="3">
    <source>
        <dbReference type="Proteomes" id="UP000427071"/>
    </source>
</evidence>
<dbReference type="PANTHER" id="PTHR30634:SF16">
    <property type="entry name" value="OUTER-MEMBRANE LIPOPROTEIN LOLB"/>
    <property type="match status" value="1"/>
</dbReference>
<proteinExistence type="predicted"/>
<feature type="region of interest" description="Disordered" evidence="1">
    <location>
        <begin position="142"/>
        <end position="162"/>
    </location>
</feature>
<name>A0A6B8VSN4_9CORY</name>
<dbReference type="KEGG" id="ckw:CKALI_05675"/>
<reference evidence="3" key="1">
    <citation type="submission" date="2019-11" db="EMBL/GenBank/DDBJ databases">
        <title>Complete genome sequence of Corynebacterium kalinowskii 1959, a novel Corynebacterium species isolated from soil of a small paddock in Vilsendorf, Germany.</title>
        <authorList>
            <person name="Schaffert L."/>
            <person name="Ruwe M."/>
            <person name="Milse J."/>
            <person name="Hanuschka K."/>
            <person name="Ortseifen V."/>
            <person name="Droste J."/>
            <person name="Brandt D."/>
            <person name="Schlueter L."/>
            <person name="Kutter Y."/>
            <person name="Vinke S."/>
            <person name="Viehoefer P."/>
            <person name="Jacob L."/>
            <person name="Luebke N.-C."/>
            <person name="Schulte-Berndt E."/>
            <person name="Hain C."/>
            <person name="Linder M."/>
            <person name="Schmidt P."/>
            <person name="Wollenschlaeger L."/>
            <person name="Luttermann T."/>
            <person name="Thieme E."/>
            <person name="Hassa J."/>
            <person name="Haak M."/>
            <person name="Wittchen M."/>
            <person name="Mentz A."/>
            <person name="Persicke M."/>
            <person name="Busche T."/>
            <person name="Ruckert C."/>
        </authorList>
    </citation>
    <scope>NUCLEOTIDE SEQUENCE [LARGE SCALE GENOMIC DNA]</scope>
    <source>
        <strain evidence="3">1959</strain>
    </source>
</reference>
<dbReference type="Proteomes" id="UP000427071">
    <property type="component" value="Chromosome"/>
</dbReference>
<dbReference type="EMBL" id="CP046452">
    <property type="protein sequence ID" value="QGU02005.1"/>
    <property type="molecule type" value="Genomic_DNA"/>
</dbReference>
<dbReference type="SUPFAM" id="SSF53300">
    <property type="entry name" value="vWA-like"/>
    <property type="match status" value="1"/>
</dbReference>
<dbReference type="InterPro" id="IPR008912">
    <property type="entry name" value="Uncharacterised_CoxE"/>
</dbReference>
<dbReference type="InterPro" id="IPR050458">
    <property type="entry name" value="LolB"/>
</dbReference>
<evidence type="ECO:0000313" key="2">
    <source>
        <dbReference type="EMBL" id="QGU02005.1"/>
    </source>
</evidence>
<dbReference type="InterPro" id="IPR036465">
    <property type="entry name" value="vWFA_dom_sf"/>
</dbReference>